<evidence type="ECO:0000256" key="3">
    <source>
        <dbReference type="ARBA" id="ARBA00022989"/>
    </source>
</evidence>
<keyword evidence="3 5" id="KW-1133">Transmembrane helix</keyword>
<dbReference type="Pfam" id="PF06271">
    <property type="entry name" value="RDD"/>
    <property type="match status" value="1"/>
</dbReference>
<dbReference type="AlphaFoldDB" id="A0A1D2LPM1"/>
<dbReference type="InterPro" id="IPR006976">
    <property type="entry name" value="VanZ-like"/>
</dbReference>
<dbReference type="Pfam" id="PF04892">
    <property type="entry name" value="VanZ"/>
    <property type="match status" value="1"/>
</dbReference>
<feature type="transmembrane region" description="Helical" evidence="5">
    <location>
        <begin position="138"/>
        <end position="162"/>
    </location>
</feature>
<dbReference type="PANTHER" id="PTHR36834">
    <property type="entry name" value="MEMBRANE PROTEIN-RELATED"/>
    <property type="match status" value="1"/>
</dbReference>
<reference evidence="8 9" key="1">
    <citation type="submission" date="2017-09" db="EMBL/GenBank/DDBJ databases">
        <title>Complete Genome Sequences of Two Strains of the Meat Spoilage Bacterium Brochothrix thermosphacta Isolated from Ground Chicken.</title>
        <authorList>
            <person name="Paoli G.C."/>
            <person name="Wijey C."/>
            <person name="Chen C.-Y."/>
            <person name="Nguyen L."/>
            <person name="Yan X."/>
            <person name="Irwin P.L."/>
        </authorList>
    </citation>
    <scope>NUCLEOTIDE SEQUENCE [LARGE SCALE GENOMIC DNA]</scope>
    <source>
        <strain evidence="8 9">BI</strain>
    </source>
</reference>
<proteinExistence type="predicted"/>
<dbReference type="PANTHER" id="PTHR36834:SF1">
    <property type="entry name" value="INTEGRAL MEMBRANE PROTEIN"/>
    <property type="match status" value="1"/>
</dbReference>
<keyword evidence="4 5" id="KW-0472">Membrane</keyword>
<feature type="transmembrane region" description="Helical" evidence="5">
    <location>
        <begin position="305"/>
        <end position="323"/>
    </location>
</feature>
<keyword evidence="9" id="KW-1185">Reference proteome</keyword>
<dbReference type="KEGG" id="bths:CNY62_03220"/>
<feature type="transmembrane region" description="Helical" evidence="5">
    <location>
        <begin position="174"/>
        <end position="197"/>
    </location>
</feature>
<feature type="transmembrane region" description="Helical" evidence="5">
    <location>
        <begin position="218"/>
        <end position="244"/>
    </location>
</feature>
<dbReference type="InterPro" id="IPR010432">
    <property type="entry name" value="RDD"/>
</dbReference>
<dbReference type="InterPro" id="IPR021192">
    <property type="entry name" value="UCP031578_Vanz/RDD"/>
</dbReference>
<feature type="transmembrane region" description="Helical" evidence="5">
    <location>
        <begin position="110"/>
        <end position="131"/>
    </location>
</feature>
<feature type="transmembrane region" description="Helical" evidence="5">
    <location>
        <begin position="335"/>
        <end position="355"/>
    </location>
</feature>
<evidence type="ECO:0000256" key="5">
    <source>
        <dbReference type="SAM" id="Phobius"/>
    </source>
</evidence>
<comment type="subcellular location">
    <subcellularLocation>
        <location evidence="1">Membrane</location>
        <topology evidence="1">Multi-pass membrane protein</topology>
    </subcellularLocation>
</comment>
<dbReference type="EMBL" id="CP023483">
    <property type="protein sequence ID" value="ATF25490.1"/>
    <property type="molecule type" value="Genomic_DNA"/>
</dbReference>
<gene>
    <name evidence="8" type="ORF">CNY62_03220</name>
</gene>
<feature type="transmembrane region" description="Helical" evidence="5">
    <location>
        <begin position="6"/>
        <end position="27"/>
    </location>
</feature>
<organism evidence="8 9">
    <name type="scientific">Brochothrix thermosphacta</name>
    <name type="common">Microbacterium thermosphactum</name>
    <dbReference type="NCBI Taxonomy" id="2756"/>
    <lineage>
        <taxon>Bacteria</taxon>
        <taxon>Bacillati</taxon>
        <taxon>Bacillota</taxon>
        <taxon>Bacilli</taxon>
        <taxon>Bacillales</taxon>
        <taxon>Listeriaceae</taxon>
        <taxon>Brochothrix</taxon>
    </lineage>
</organism>
<evidence type="ECO:0000256" key="2">
    <source>
        <dbReference type="ARBA" id="ARBA00022692"/>
    </source>
</evidence>
<dbReference type="PIRSF" id="PIRSF031578">
    <property type="entry name" value="Uncharacterised_Vanz_RDD-cont"/>
    <property type="match status" value="1"/>
</dbReference>
<name>A0A1D2LPM1_BROTH</name>
<feature type="domain" description="RDD" evidence="7">
    <location>
        <begin position="213"/>
        <end position="360"/>
    </location>
</feature>
<sequence length="385" mass="44854">MEAYIIPIKIALLTFPFIAFLLSLPFLIHQYHKYGGFTFWRAFIIFSFIFYLMCAYFLVILPLPSQAEVNELTTRRVQFIPFQFVIDFVRETVFSFSHPRTYAEALKQGVLIQPLFNLLLLLPLGVYLRFYFKRSFKFVILAGFFTALFFELTQLSGLYGIYSRSYRLFDVDDLMLNTAGALLGFAIAPAITFFIPDEERLINTAYSRSHRVSYLRRFIAFMIDWTIIAIIAVFVTIGGEAIFVSNVIYEFSILNILRYLMTIIVFFVIIPYLTKGRTLGKAIVHLKIVNDLDQPPSPNLYMVRYGILYGLIFTNINLTVTMLDLTGTSNHLNLLNYLIIISFFFTLVFAIHLLMSKLRKNEPLFYEKISYTHMMSSFSLFKKKR</sequence>
<feature type="transmembrane region" description="Helical" evidence="5">
    <location>
        <begin position="256"/>
        <end position="273"/>
    </location>
</feature>
<feature type="transmembrane region" description="Helical" evidence="5">
    <location>
        <begin position="39"/>
        <end position="61"/>
    </location>
</feature>
<dbReference type="GO" id="GO:0016020">
    <property type="term" value="C:membrane"/>
    <property type="evidence" value="ECO:0007669"/>
    <property type="project" value="UniProtKB-SubCell"/>
</dbReference>
<evidence type="ECO:0000256" key="1">
    <source>
        <dbReference type="ARBA" id="ARBA00004141"/>
    </source>
</evidence>
<evidence type="ECO:0000313" key="8">
    <source>
        <dbReference type="EMBL" id="ATF25490.1"/>
    </source>
</evidence>
<dbReference type="InterPro" id="IPR053150">
    <property type="entry name" value="Teicoplanin_resist-assoc"/>
</dbReference>
<evidence type="ECO:0000259" key="7">
    <source>
        <dbReference type="Pfam" id="PF06271"/>
    </source>
</evidence>
<keyword evidence="2 5" id="KW-0812">Transmembrane</keyword>
<dbReference type="STRING" id="2756.BFR44_00655"/>
<protein>
    <submittedName>
        <fullName evidence="8">VanZ family protein</fullName>
    </submittedName>
</protein>
<evidence type="ECO:0000256" key="4">
    <source>
        <dbReference type="ARBA" id="ARBA00023136"/>
    </source>
</evidence>
<evidence type="ECO:0000259" key="6">
    <source>
        <dbReference type="Pfam" id="PF04892"/>
    </source>
</evidence>
<dbReference type="OrthoDB" id="4822551at2"/>
<dbReference type="RefSeq" id="WP_069133656.1">
    <property type="nucleotide sequence ID" value="NZ_CP023483.1"/>
</dbReference>
<dbReference type="Proteomes" id="UP000243591">
    <property type="component" value="Chromosome"/>
</dbReference>
<accession>A0A1D2LPM1</accession>
<feature type="domain" description="VanZ-like" evidence="6">
    <location>
        <begin position="48"/>
        <end position="190"/>
    </location>
</feature>
<evidence type="ECO:0000313" key="9">
    <source>
        <dbReference type="Proteomes" id="UP000243591"/>
    </source>
</evidence>